<feature type="transmembrane region" description="Helical" evidence="9">
    <location>
        <begin position="204"/>
        <end position="225"/>
    </location>
</feature>
<feature type="domain" description="ABC transmembrane type-1" evidence="10">
    <location>
        <begin position="25"/>
        <end position="225"/>
    </location>
</feature>
<evidence type="ECO:0000256" key="9">
    <source>
        <dbReference type="RuleBase" id="RU363032"/>
    </source>
</evidence>
<evidence type="ECO:0000256" key="8">
    <source>
        <dbReference type="ARBA" id="ARBA00023136"/>
    </source>
</evidence>
<keyword evidence="7 9" id="KW-1133">Transmembrane helix</keyword>
<keyword evidence="3 9" id="KW-0813">Transport</keyword>
<keyword evidence="5" id="KW-0997">Cell inner membrane</keyword>
<accession>A0A1T4SDD5</accession>
<gene>
    <name evidence="11" type="ORF">SAMN05428963_11052</name>
</gene>
<proteinExistence type="inferred from homology"/>
<keyword evidence="12" id="KW-1185">Reference proteome</keyword>
<dbReference type="GO" id="GO:0022857">
    <property type="term" value="F:transmembrane transporter activity"/>
    <property type="evidence" value="ECO:0007669"/>
    <property type="project" value="InterPro"/>
</dbReference>
<protein>
    <submittedName>
        <fullName evidence="11">Amino acid ABC transporter membrane protein 1, PAAT family</fullName>
    </submittedName>
</protein>
<keyword evidence="6 9" id="KW-0812">Transmembrane</keyword>
<feature type="transmembrane region" description="Helical" evidence="9">
    <location>
        <begin position="20"/>
        <end position="49"/>
    </location>
</feature>
<keyword evidence="8 9" id="KW-0472">Membrane</keyword>
<evidence type="ECO:0000256" key="2">
    <source>
        <dbReference type="ARBA" id="ARBA00010072"/>
    </source>
</evidence>
<dbReference type="OrthoDB" id="9815029at2"/>
<dbReference type="InterPro" id="IPR000515">
    <property type="entry name" value="MetI-like"/>
</dbReference>
<evidence type="ECO:0000256" key="4">
    <source>
        <dbReference type="ARBA" id="ARBA00022475"/>
    </source>
</evidence>
<dbReference type="RefSeq" id="WP_078709159.1">
    <property type="nucleotide sequence ID" value="NZ_FUXL01000010.1"/>
</dbReference>
<dbReference type="Gene3D" id="1.10.3720.10">
    <property type="entry name" value="MetI-like"/>
    <property type="match status" value="1"/>
</dbReference>
<dbReference type="InterPro" id="IPR035906">
    <property type="entry name" value="MetI-like_sf"/>
</dbReference>
<dbReference type="Pfam" id="PF00528">
    <property type="entry name" value="BPD_transp_1"/>
    <property type="match status" value="1"/>
</dbReference>
<evidence type="ECO:0000256" key="3">
    <source>
        <dbReference type="ARBA" id="ARBA00022448"/>
    </source>
</evidence>
<organism evidence="11 12">
    <name type="scientific">Consotaella salsifontis</name>
    <dbReference type="NCBI Taxonomy" id="1365950"/>
    <lineage>
        <taxon>Bacteria</taxon>
        <taxon>Pseudomonadati</taxon>
        <taxon>Pseudomonadota</taxon>
        <taxon>Alphaproteobacteria</taxon>
        <taxon>Hyphomicrobiales</taxon>
        <taxon>Aurantimonadaceae</taxon>
        <taxon>Consotaella</taxon>
    </lineage>
</organism>
<keyword evidence="4" id="KW-1003">Cell membrane</keyword>
<dbReference type="GO" id="GO:0043190">
    <property type="term" value="C:ATP-binding cassette (ABC) transporter complex"/>
    <property type="evidence" value="ECO:0007669"/>
    <property type="project" value="InterPro"/>
</dbReference>
<dbReference type="InterPro" id="IPR010065">
    <property type="entry name" value="AA_ABC_transptr_permease_3TM"/>
</dbReference>
<dbReference type="InterPro" id="IPR051613">
    <property type="entry name" value="ABC_transp_permease_HisMQ"/>
</dbReference>
<comment type="subcellular location">
    <subcellularLocation>
        <location evidence="1">Cell inner membrane</location>
        <topology evidence="1">Multi-pass membrane protein</topology>
    </subcellularLocation>
    <subcellularLocation>
        <location evidence="9">Cell membrane</location>
        <topology evidence="9">Multi-pass membrane protein</topology>
    </subcellularLocation>
</comment>
<evidence type="ECO:0000256" key="7">
    <source>
        <dbReference type="ARBA" id="ARBA00022989"/>
    </source>
</evidence>
<evidence type="ECO:0000313" key="11">
    <source>
        <dbReference type="EMBL" id="SKA26243.1"/>
    </source>
</evidence>
<dbReference type="EMBL" id="FUXL01000010">
    <property type="protein sequence ID" value="SKA26243.1"/>
    <property type="molecule type" value="Genomic_DNA"/>
</dbReference>
<dbReference type="PANTHER" id="PTHR30133">
    <property type="entry name" value="CATIONIC AMINO ACID TRANSPORTER, MEMBRANE COMPONENT"/>
    <property type="match status" value="1"/>
</dbReference>
<dbReference type="SUPFAM" id="SSF161098">
    <property type="entry name" value="MetI-like"/>
    <property type="match status" value="1"/>
</dbReference>
<feature type="transmembrane region" description="Helical" evidence="9">
    <location>
        <begin position="154"/>
        <end position="174"/>
    </location>
</feature>
<dbReference type="AlphaFoldDB" id="A0A1T4SDD5"/>
<feature type="transmembrane region" description="Helical" evidence="9">
    <location>
        <begin position="101"/>
        <end position="119"/>
    </location>
</feature>
<dbReference type="NCBIfam" id="TIGR01726">
    <property type="entry name" value="HEQRo_perm_3TM"/>
    <property type="match status" value="1"/>
</dbReference>
<comment type="similarity">
    <text evidence="2">Belongs to the binding-protein-dependent transport system permease family. HisMQ subfamily.</text>
</comment>
<evidence type="ECO:0000256" key="5">
    <source>
        <dbReference type="ARBA" id="ARBA00022519"/>
    </source>
</evidence>
<dbReference type="PROSITE" id="PS50928">
    <property type="entry name" value="ABC_TM1"/>
    <property type="match status" value="1"/>
</dbReference>
<dbReference type="CDD" id="cd06261">
    <property type="entry name" value="TM_PBP2"/>
    <property type="match status" value="1"/>
</dbReference>
<evidence type="ECO:0000256" key="1">
    <source>
        <dbReference type="ARBA" id="ARBA00004429"/>
    </source>
</evidence>
<evidence type="ECO:0000256" key="6">
    <source>
        <dbReference type="ARBA" id="ARBA00022692"/>
    </source>
</evidence>
<evidence type="ECO:0000313" key="12">
    <source>
        <dbReference type="Proteomes" id="UP000190135"/>
    </source>
</evidence>
<evidence type="ECO:0000259" key="10">
    <source>
        <dbReference type="PROSITE" id="PS50928"/>
    </source>
</evidence>
<sequence>MQQPGFFDLMSFGPGGWGPAMLTGALVTLALALCGFAIGAVFGAVAAFAKIAGGRIARTIADIYTTVLRGIPDLLVIYLFYFGGSTVLTSIGRLFGHDGFIGLPGFATGAIAIGIVSGAQHTEVFRGAFRAVHRGEIEAAIAAGMHPFLRFRRIIAPLVLRYALPGLGNIWQIVLKESALVSVTGVVELLRQAQVGAGSERQPFTFYFAAAILYLVITSLSSITFRQAEGYFSRGVRRSR</sequence>
<reference evidence="11 12" key="1">
    <citation type="submission" date="2017-02" db="EMBL/GenBank/DDBJ databases">
        <authorList>
            <person name="Peterson S.W."/>
        </authorList>
    </citation>
    <scope>NUCLEOTIDE SEQUENCE [LARGE SCALE GENOMIC DNA]</scope>
    <source>
        <strain evidence="11 12">USBA 369</strain>
    </source>
</reference>
<name>A0A1T4SDD5_9HYPH</name>
<dbReference type="STRING" id="1365950.SAMN05428963_11052"/>
<dbReference type="Proteomes" id="UP000190135">
    <property type="component" value="Unassembled WGS sequence"/>
</dbReference>